<dbReference type="SMART" id="SM00248">
    <property type="entry name" value="ANK"/>
    <property type="match status" value="4"/>
</dbReference>
<dbReference type="PROSITE" id="PS50297">
    <property type="entry name" value="ANK_REP_REGION"/>
    <property type="match status" value="3"/>
</dbReference>
<feature type="repeat" description="TPR" evidence="2">
    <location>
        <begin position="337"/>
        <end position="370"/>
    </location>
</feature>
<gene>
    <name evidence="4" type="ORF">QYE76_071396</name>
</gene>
<feature type="repeat" description="ANK" evidence="1">
    <location>
        <begin position="202"/>
        <end position="234"/>
    </location>
</feature>
<keyword evidence="1" id="KW-0040">ANK repeat</keyword>
<keyword evidence="5" id="KW-1185">Reference proteome</keyword>
<keyword evidence="2" id="KW-0802">TPR repeat</keyword>
<dbReference type="InterPro" id="IPR036770">
    <property type="entry name" value="Ankyrin_rpt-contain_sf"/>
</dbReference>
<dbReference type="Gene3D" id="1.25.40.10">
    <property type="entry name" value="Tetratricopeptide repeat domain"/>
    <property type="match status" value="1"/>
</dbReference>
<dbReference type="InterPro" id="IPR019734">
    <property type="entry name" value="TPR_rpt"/>
</dbReference>
<evidence type="ECO:0000256" key="2">
    <source>
        <dbReference type="PROSITE-ProRule" id="PRU00339"/>
    </source>
</evidence>
<dbReference type="EMBL" id="JAUUTY010000004">
    <property type="protein sequence ID" value="KAK1653591.1"/>
    <property type="molecule type" value="Genomic_DNA"/>
</dbReference>
<dbReference type="InterPro" id="IPR051616">
    <property type="entry name" value="Cul2-RING_E3_ligase_SR"/>
</dbReference>
<dbReference type="PANTHER" id="PTHR46224">
    <property type="entry name" value="ANKYRIN REPEAT FAMILY PROTEIN"/>
    <property type="match status" value="1"/>
</dbReference>
<evidence type="ECO:0000313" key="4">
    <source>
        <dbReference type="EMBL" id="KAK1653591.1"/>
    </source>
</evidence>
<dbReference type="PRINTS" id="PR01415">
    <property type="entry name" value="ANKYRIN"/>
</dbReference>
<dbReference type="SUPFAM" id="SSF48452">
    <property type="entry name" value="TPR-like"/>
    <property type="match status" value="1"/>
</dbReference>
<feature type="repeat" description="ANK" evidence="1">
    <location>
        <begin position="76"/>
        <end position="98"/>
    </location>
</feature>
<organism evidence="4 5">
    <name type="scientific">Lolium multiflorum</name>
    <name type="common">Italian ryegrass</name>
    <name type="synonym">Lolium perenne subsp. multiflorum</name>
    <dbReference type="NCBI Taxonomy" id="4521"/>
    <lineage>
        <taxon>Eukaryota</taxon>
        <taxon>Viridiplantae</taxon>
        <taxon>Streptophyta</taxon>
        <taxon>Embryophyta</taxon>
        <taxon>Tracheophyta</taxon>
        <taxon>Spermatophyta</taxon>
        <taxon>Magnoliopsida</taxon>
        <taxon>Liliopsida</taxon>
        <taxon>Poales</taxon>
        <taxon>Poaceae</taxon>
        <taxon>BOP clade</taxon>
        <taxon>Pooideae</taxon>
        <taxon>Poodae</taxon>
        <taxon>Poeae</taxon>
        <taxon>Poeae Chloroplast Group 2 (Poeae type)</taxon>
        <taxon>Loliodinae</taxon>
        <taxon>Loliinae</taxon>
        <taxon>Lolium</taxon>
    </lineage>
</organism>
<dbReference type="InterPro" id="IPR002110">
    <property type="entry name" value="Ankyrin_rpt"/>
</dbReference>
<name>A0AAD8SLI2_LOLMU</name>
<feature type="domain" description="Serine/threonine-protein kinase BSK1-like TPR repeats" evidence="3">
    <location>
        <begin position="326"/>
        <end position="412"/>
    </location>
</feature>
<comment type="caution">
    <text evidence="4">The sequence shown here is derived from an EMBL/GenBank/DDBJ whole genome shotgun (WGS) entry which is preliminary data.</text>
</comment>
<dbReference type="SUPFAM" id="SSF48403">
    <property type="entry name" value="Ankyrin repeat"/>
    <property type="match status" value="1"/>
</dbReference>
<dbReference type="PROSITE" id="PS50005">
    <property type="entry name" value="TPR"/>
    <property type="match status" value="1"/>
</dbReference>
<dbReference type="InterPro" id="IPR011990">
    <property type="entry name" value="TPR-like_helical_dom_sf"/>
</dbReference>
<dbReference type="PROSITE" id="PS50088">
    <property type="entry name" value="ANK_REPEAT"/>
    <property type="match status" value="4"/>
</dbReference>
<protein>
    <recommendedName>
        <fullName evidence="3">Serine/threonine-protein kinase BSK1-like TPR repeats domain-containing protein</fullName>
    </recommendedName>
</protein>
<accession>A0AAD8SLI2</accession>
<dbReference type="Gene3D" id="1.25.40.20">
    <property type="entry name" value="Ankyrin repeat-containing domain"/>
    <property type="match status" value="2"/>
</dbReference>
<dbReference type="PANTHER" id="PTHR46224:SF22">
    <property type="match status" value="1"/>
</dbReference>
<evidence type="ECO:0000256" key="1">
    <source>
        <dbReference type="PROSITE-ProRule" id="PRU00023"/>
    </source>
</evidence>
<evidence type="ECO:0000259" key="3">
    <source>
        <dbReference type="Pfam" id="PF25575"/>
    </source>
</evidence>
<feature type="repeat" description="ANK" evidence="1">
    <location>
        <begin position="110"/>
        <end position="143"/>
    </location>
</feature>
<dbReference type="Proteomes" id="UP001231189">
    <property type="component" value="Unassembled WGS sequence"/>
</dbReference>
<feature type="repeat" description="ANK" evidence="1">
    <location>
        <begin position="237"/>
        <end position="269"/>
    </location>
</feature>
<sequence>MRQLRWASQPLTMANIEPRMMLGNRRLSKDDWTAMLMVLDAIDGDIPAVRKAAQKLWRSGKGVEEAVAAVKDRQYSGRGPLHMAAWAGRLEMCKFLVKDLRLNVDAPGDEGSTPLLFAIFGCGSTSVIRFLLDHGANPNKAAAEGFLLRSIMLHKQQLNRSPGTDTDAEEAGGRMWAANTRDTCEIAELLLSRGAYVDPMCRRGTPLHIAAQSGNVRMVELLLRHQANAGADANAGRPFQPLVIAAAHGFIDFINCLLEAGADPNVPGQCGRTPAEIAVVGGWMDCAEILSPLTSAGIHDPVFGEHDGWALKEQEDAALEENRGFALKMQEGATFESMVLKMQGDAAFEENAYAYALALYTKAMEADPDDSTLYAKRSLCWLHLSEEDTALDDANTYKAMEMDLSNSCYEQAAALVLTKEYAQACQALMSGLKLDLRSDDLD</sequence>
<evidence type="ECO:0000313" key="5">
    <source>
        <dbReference type="Proteomes" id="UP001231189"/>
    </source>
</evidence>
<reference evidence="4" key="1">
    <citation type="submission" date="2023-07" db="EMBL/GenBank/DDBJ databases">
        <title>A chromosome-level genome assembly of Lolium multiflorum.</title>
        <authorList>
            <person name="Chen Y."/>
            <person name="Copetti D."/>
            <person name="Kolliker R."/>
            <person name="Studer B."/>
        </authorList>
    </citation>
    <scope>NUCLEOTIDE SEQUENCE</scope>
    <source>
        <strain evidence="4">02402/16</strain>
        <tissue evidence="4">Leaf</tissue>
    </source>
</reference>
<proteinExistence type="predicted"/>
<dbReference type="AlphaFoldDB" id="A0AAD8SLI2"/>
<dbReference type="Pfam" id="PF12796">
    <property type="entry name" value="Ank_2"/>
    <property type="match status" value="2"/>
</dbReference>
<dbReference type="InterPro" id="IPR058209">
    <property type="entry name" value="TPR_BSK1_C"/>
</dbReference>
<dbReference type="Pfam" id="PF25575">
    <property type="entry name" value="TPR_BSK1_C"/>
    <property type="match status" value="1"/>
</dbReference>